<dbReference type="Pfam" id="PF13450">
    <property type="entry name" value="NAD_binding_8"/>
    <property type="match status" value="1"/>
</dbReference>
<gene>
    <name evidence="1" type="ORF">METZ01_LOCUS204494</name>
</gene>
<evidence type="ECO:0000313" key="1">
    <source>
        <dbReference type="EMBL" id="SVB51640.1"/>
    </source>
</evidence>
<dbReference type="InterPro" id="IPR036188">
    <property type="entry name" value="FAD/NAD-bd_sf"/>
</dbReference>
<dbReference type="AlphaFoldDB" id="A0A382ELQ4"/>
<dbReference type="EMBL" id="UINC01045188">
    <property type="protein sequence ID" value="SVB51640.1"/>
    <property type="molecule type" value="Genomic_DNA"/>
</dbReference>
<dbReference type="Gene3D" id="3.50.50.60">
    <property type="entry name" value="FAD/NAD(P)-binding domain"/>
    <property type="match status" value="1"/>
</dbReference>
<protein>
    <submittedName>
        <fullName evidence="1">Uncharacterized protein</fullName>
    </submittedName>
</protein>
<accession>A0A382ELQ4</accession>
<sequence>VLVVGGGPAGMATALHIARLQRERGGDPLTVAVLEKSRDNGAHCLSGAVLDPSVIRELVPNCESLNVPLGTPVQDDRVMYFTPRKAIRFPITPPPLNNHGCYVTSLNHLVKWMADLAEKDGTHVFNGFAASELLYDGDRVIGVRTGDRGIGREGEQKSNFEPGVDIRATVTVL</sequence>
<name>A0A382ELQ4_9ZZZZ</name>
<dbReference type="InterPro" id="IPR040156">
    <property type="entry name" value="ETF-QO"/>
</dbReference>
<reference evidence="1" key="1">
    <citation type="submission" date="2018-05" db="EMBL/GenBank/DDBJ databases">
        <authorList>
            <person name="Lanie J.A."/>
            <person name="Ng W.-L."/>
            <person name="Kazmierczak K.M."/>
            <person name="Andrzejewski T.M."/>
            <person name="Davidsen T.M."/>
            <person name="Wayne K.J."/>
            <person name="Tettelin H."/>
            <person name="Glass J.I."/>
            <person name="Rusch D."/>
            <person name="Podicherti R."/>
            <person name="Tsui H.-C.T."/>
            <person name="Winkler M.E."/>
        </authorList>
    </citation>
    <scope>NUCLEOTIDE SEQUENCE</scope>
</reference>
<feature type="non-terminal residue" evidence="1">
    <location>
        <position position="1"/>
    </location>
</feature>
<feature type="non-terminal residue" evidence="1">
    <location>
        <position position="173"/>
    </location>
</feature>
<proteinExistence type="predicted"/>
<dbReference type="SUPFAM" id="SSF51905">
    <property type="entry name" value="FAD/NAD(P)-binding domain"/>
    <property type="match status" value="1"/>
</dbReference>
<dbReference type="GO" id="GO:0004174">
    <property type="term" value="F:electron-transferring-flavoprotein dehydrogenase activity"/>
    <property type="evidence" value="ECO:0007669"/>
    <property type="project" value="InterPro"/>
</dbReference>
<organism evidence="1">
    <name type="scientific">marine metagenome</name>
    <dbReference type="NCBI Taxonomy" id="408172"/>
    <lineage>
        <taxon>unclassified sequences</taxon>
        <taxon>metagenomes</taxon>
        <taxon>ecological metagenomes</taxon>
    </lineage>
</organism>
<dbReference type="PANTHER" id="PTHR10617">
    <property type="entry name" value="ELECTRON TRANSFER FLAVOPROTEIN-UBIQUINONE OXIDOREDUCTASE"/>
    <property type="match status" value="1"/>
</dbReference>
<dbReference type="Gene3D" id="3.30.9.90">
    <property type="match status" value="1"/>
</dbReference>
<dbReference type="PANTHER" id="PTHR10617:SF107">
    <property type="entry name" value="ELECTRON TRANSFER FLAVOPROTEIN-UBIQUINONE OXIDOREDUCTASE, MITOCHONDRIAL"/>
    <property type="match status" value="1"/>
</dbReference>